<dbReference type="EMBL" id="CP027059">
    <property type="protein sequence ID" value="UQZ82931.1"/>
    <property type="molecule type" value="Genomic_DNA"/>
</dbReference>
<dbReference type="GO" id="GO:0016787">
    <property type="term" value="F:hydrolase activity"/>
    <property type="evidence" value="ECO:0007669"/>
    <property type="project" value="UniProtKB-KW"/>
</dbReference>
<keyword evidence="2" id="KW-0479">Metal-binding</keyword>
<evidence type="ECO:0000256" key="2">
    <source>
        <dbReference type="ARBA" id="ARBA00022723"/>
    </source>
</evidence>
<organism evidence="4 5">
    <name type="scientific">Paenibacillus konkukensis</name>
    <dbReference type="NCBI Taxonomy" id="2020716"/>
    <lineage>
        <taxon>Bacteria</taxon>
        <taxon>Bacillati</taxon>
        <taxon>Bacillota</taxon>
        <taxon>Bacilli</taxon>
        <taxon>Bacillales</taxon>
        <taxon>Paenibacillaceae</taxon>
        <taxon>Paenibacillus</taxon>
    </lineage>
</organism>
<gene>
    <name evidence="4" type="ORF">SK3146_02091</name>
</gene>
<dbReference type="InterPro" id="IPR036663">
    <property type="entry name" value="Fumarylacetoacetase_C_sf"/>
</dbReference>
<protein>
    <submittedName>
        <fullName evidence="4">Fumarylacetoacetate (FAA) hydrolase family protein</fullName>
    </submittedName>
</protein>
<evidence type="ECO:0000313" key="4">
    <source>
        <dbReference type="EMBL" id="UQZ82931.1"/>
    </source>
</evidence>
<dbReference type="SUPFAM" id="SSF56529">
    <property type="entry name" value="FAH"/>
    <property type="match status" value="1"/>
</dbReference>
<sequence>MRIIRYLQQGEPILAAVTEEQAVHPLEQRELFELVEKADAEGMSVSGWLSREIERRPAIADRMQALTLLAPIAAPEVWAAGVTYERSKEARNYEATGGRLDATTFYDKVYEAERPEIFFKSTAARTVGPGGTVCLRSDSSWQIPEPELGLVIDRRGRIIGYTVGNDMSCRDIEGENPLYLPQAKMWRRSCSIGPAIRLADTVEDPYALDIVCRIYRGDRLAVEGSASTGQLKRRFDELVGFLLRDNEIWDGTVLLTGTCIVPPNEFTLLDGDRIEIEISGIGTLVNYVQTVERVMDNDGNSRSYVS</sequence>
<feature type="domain" description="Fumarylacetoacetase-like C-terminal" evidence="3">
    <location>
        <begin position="91"/>
        <end position="288"/>
    </location>
</feature>
<dbReference type="InterPro" id="IPR011234">
    <property type="entry name" value="Fumarylacetoacetase-like_C"/>
</dbReference>
<dbReference type="InterPro" id="IPR051121">
    <property type="entry name" value="FAH"/>
</dbReference>
<dbReference type="Gene3D" id="3.90.850.10">
    <property type="entry name" value="Fumarylacetoacetase-like, C-terminal domain"/>
    <property type="match status" value="1"/>
</dbReference>
<proteinExistence type="inferred from homology"/>
<name>A0ABY4RM37_9BACL</name>
<evidence type="ECO:0000259" key="3">
    <source>
        <dbReference type="Pfam" id="PF01557"/>
    </source>
</evidence>
<dbReference type="PANTHER" id="PTHR42796:SF7">
    <property type="entry name" value="2-DEHYDRO-3-DEOXY-D-ARABINONATE DEHYDRATASE"/>
    <property type="match status" value="1"/>
</dbReference>
<dbReference type="PANTHER" id="PTHR42796">
    <property type="entry name" value="FUMARYLACETOACETATE HYDROLASE DOMAIN-CONTAINING PROTEIN 2A-RELATED"/>
    <property type="match status" value="1"/>
</dbReference>
<dbReference type="Pfam" id="PF01557">
    <property type="entry name" value="FAA_hydrolase"/>
    <property type="match status" value="1"/>
</dbReference>
<dbReference type="Proteomes" id="UP001057134">
    <property type="component" value="Chromosome"/>
</dbReference>
<reference evidence="4" key="1">
    <citation type="submission" date="2018-02" db="EMBL/GenBank/DDBJ databases">
        <authorList>
            <person name="Kim S.-K."/>
            <person name="Jung H.-I."/>
            <person name="Lee S.-W."/>
        </authorList>
    </citation>
    <scope>NUCLEOTIDE SEQUENCE</scope>
    <source>
        <strain evidence="4">SK3146</strain>
    </source>
</reference>
<comment type="similarity">
    <text evidence="1">Belongs to the FAH family.</text>
</comment>
<evidence type="ECO:0000313" key="5">
    <source>
        <dbReference type="Proteomes" id="UP001057134"/>
    </source>
</evidence>
<accession>A0ABY4RM37</accession>
<keyword evidence="4" id="KW-0378">Hydrolase</keyword>
<dbReference type="RefSeq" id="WP_249865010.1">
    <property type="nucleotide sequence ID" value="NZ_CP027059.1"/>
</dbReference>
<keyword evidence="5" id="KW-1185">Reference proteome</keyword>
<evidence type="ECO:0000256" key="1">
    <source>
        <dbReference type="ARBA" id="ARBA00010211"/>
    </source>
</evidence>
<reference evidence="4" key="2">
    <citation type="journal article" date="2021" name="J Anim Sci Technol">
        <title>Complete genome sequence of Paenibacillus konkukensis sp. nov. SK3146 as a potential probiotic strain.</title>
        <authorList>
            <person name="Jung H.I."/>
            <person name="Park S."/>
            <person name="Niu K.M."/>
            <person name="Lee S.W."/>
            <person name="Kothari D."/>
            <person name="Yi K.J."/>
            <person name="Kim S.K."/>
        </authorList>
    </citation>
    <scope>NUCLEOTIDE SEQUENCE</scope>
    <source>
        <strain evidence="4">SK3146</strain>
    </source>
</reference>